<evidence type="ECO:0000313" key="3">
    <source>
        <dbReference type="Proteomes" id="UP001152622"/>
    </source>
</evidence>
<dbReference type="PANTHER" id="PTHR46337">
    <property type="entry name" value="RCC1-LIKE G EXCHANGING FACTOR-LIKE PROTEIN"/>
    <property type="match status" value="1"/>
</dbReference>
<keyword evidence="3" id="KW-1185">Reference proteome</keyword>
<feature type="region of interest" description="Disordered" evidence="1">
    <location>
        <begin position="19"/>
        <end position="47"/>
    </location>
</feature>
<dbReference type="GO" id="GO:0019843">
    <property type="term" value="F:rRNA binding"/>
    <property type="evidence" value="ECO:0007669"/>
    <property type="project" value="TreeGrafter"/>
</dbReference>
<dbReference type="GO" id="GO:0005085">
    <property type="term" value="F:guanyl-nucleotide exchange factor activity"/>
    <property type="evidence" value="ECO:0007669"/>
    <property type="project" value="TreeGrafter"/>
</dbReference>
<dbReference type="AlphaFoldDB" id="A0A9Q1EQ75"/>
<evidence type="ECO:0000313" key="2">
    <source>
        <dbReference type="EMBL" id="KAJ8342927.1"/>
    </source>
</evidence>
<sequence length="109" mass="12161">MSVACTRSFGRLGVALATRGYATPSQNPRSRVPKEHGGPVYQYAGKHSRPKDKVFVWGFSYTGALGIPSFVVPDSGRKNPRKYQLTPYRLDTEQKVKHHARTPTRPPAH</sequence>
<dbReference type="GO" id="GO:0005743">
    <property type="term" value="C:mitochondrial inner membrane"/>
    <property type="evidence" value="ECO:0007669"/>
    <property type="project" value="TreeGrafter"/>
</dbReference>
<dbReference type="EMBL" id="JAINUF010000014">
    <property type="protein sequence ID" value="KAJ8342927.1"/>
    <property type="molecule type" value="Genomic_DNA"/>
</dbReference>
<reference evidence="2" key="1">
    <citation type="journal article" date="2023" name="Science">
        <title>Genome structures resolve the early diversification of teleost fishes.</title>
        <authorList>
            <person name="Parey E."/>
            <person name="Louis A."/>
            <person name="Montfort J."/>
            <person name="Bouchez O."/>
            <person name="Roques C."/>
            <person name="Iampietro C."/>
            <person name="Lluch J."/>
            <person name="Castinel A."/>
            <person name="Donnadieu C."/>
            <person name="Desvignes T."/>
            <person name="Floi Bucao C."/>
            <person name="Jouanno E."/>
            <person name="Wen M."/>
            <person name="Mejri S."/>
            <person name="Dirks R."/>
            <person name="Jansen H."/>
            <person name="Henkel C."/>
            <person name="Chen W.J."/>
            <person name="Zahm M."/>
            <person name="Cabau C."/>
            <person name="Klopp C."/>
            <person name="Thompson A.W."/>
            <person name="Robinson-Rechavi M."/>
            <person name="Braasch I."/>
            <person name="Lecointre G."/>
            <person name="Bobe J."/>
            <person name="Postlethwait J.H."/>
            <person name="Berthelot C."/>
            <person name="Roest Crollius H."/>
            <person name="Guiguen Y."/>
        </authorList>
    </citation>
    <scope>NUCLEOTIDE SEQUENCE</scope>
    <source>
        <strain evidence="2">WJC10195</strain>
    </source>
</reference>
<proteinExistence type="predicted"/>
<feature type="compositionally biased region" description="Basic residues" evidence="1">
    <location>
        <begin position="96"/>
        <end position="109"/>
    </location>
</feature>
<dbReference type="GO" id="GO:0070131">
    <property type="term" value="P:positive regulation of mitochondrial translation"/>
    <property type="evidence" value="ECO:0007669"/>
    <property type="project" value="TreeGrafter"/>
</dbReference>
<gene>
    <name evidence="2" type="ORF">SKAU_G00328550</name>
</gene>
<feature type="region of interest" description="Disordered" evidence="1">
    <location>
        <begin position="74"/>
        <end position="109"/>
    </location>
</feature>
<dbReference type="Proteomes" id="UP001152622">
    <property type="component" value="Chromosome 14"/>
</dbReference>
<organism evidence="2 3">
    <name type="scientific">Synaphobranchus kaupii</name>
    <name type="common">Kaup's arrowtooth eel</name>
    <dbReference type="NCBI Taxonomy" id="118154"/>
    <lineage>
        <taxon>Eukaryota</taxon>
        <taxon>Metazoa</taxon>
        <taxon>Chordata</taxon>
        <taxon>Craniata</taxon>
        <taxon>Vertebrata</taxon>
        <taxon>Euteleostomi</taxon>
        <taxon>Actinopterygii</taxon>
        <taxon>Neopterygii</taxon>
        <taxon>Teleostei</taxon>
        <taxon>Anguilliformes</taxon>
        <taxon>Synaphobranchidae</taxon>
        <taxon>Synaphobranchus</taxon>
    </lineage>
</organism>
<name>A0A9Q1EQ75_SYNKA</name>
<accession>A0A9Q1EQ75</accession>
<evidence type="ECO:0000256" key="1">
    <source>
        <dbReference type="SAM" id="MobiDB-lite"/>
    </source>
</evidence>
<feature type="non-terminal residue" evidence="2">
    <location>
        <position position="109"/>
    </location>
</feature>
<dbReference type="PANTHER" id="PTHR46337:SF1">
    <property type="entry name" value="RCC1-LIKE G EXCHANGING FACTOR-LIKE PROTEIN"/>
    <property type="match status" value="1"/>
</dbReference>
<protein>
    <submittedName>
        <fullName evidence="2">Uncharacterized protein</fullName>
    </submittedName>
</protein>
<dbReference type="InterPro" id="IPR053035">
    <property type="entry name" value="Mitochondrial_GEF_domain"/>
</dbReference>
<dbReference type="OrthoDB" id="70707at2759"/>
<comment type="caution">
    <text evidence="2">The sequence shown here is derived from an EMBL/GenBank/DDBJ whole genome shotgun (WGS) entry which is preliminary data.</text>
</comment>